<reference evidence="2" key="1">
    <citation type="journal article" date="2014" name="Nat. Genet.">
        <title>Genome of the human hookworm Necator americanus.</title>
        <authorList>
            <person name="Tang Y.T."/>
            <person name="Gao X."/>
            <person name="Rosa B.A."/>
            <person name="Abubucker S."/>
            <person name="Hallsworth-Pepin K."/>
            <person name="Martin J."/>
            <person name="Tyagi R."/>
            <person name="Heizer E."/>
            <person name="Zhang X."/>
            <person name="Bhonagiri-Palsikar V."/>
            <person name="Minx P."/>
            <person name="Warren W.C."/>
            <person name="Wang Q."/>
            <person name="Zhan B."/>
            <person name="Hotez P.J."/>
            <person name="Sternberg P.W."/>
            <person name="Dougall A."/>
            <person name="Gaze S.T."/>
            <person name="Mulvenna J."/>
            <person name="Sotillo J."/>
            <person name="Ranganathan S."/>
            <person name="Rabelo E.M."/>
            <person name="Wilson R.K."/>
            <person name="Felgner P.L."/>
            <person name="Bethony J."/>
            <person name="Hawdon J.M."/>
            <person name="Gasser R.B."/>
            <person name="Loukas A."/>
            <person name="Mitreva M."/>
        </authorList>
    </citation>
    <scope>NUCLEOTIDE SEQUENCE [LARGE SCALE GENOMIC DNA]</scope>
</reference>
<evidence type="ECO:0000313" key="2">
    <source>
        <dbReference type="Proteomes" id="UP000053676"/>
    </source>
</evidence>
<dbReference type="AlphaFoldDB" id="W2TM68"/>
<dbReference type="KEGG" id="nai:NECAME_07719"/>
<dbReference type="EMBL" id="KI658364">
    <property type="protein sequence ID" value="ETN82833.1"/>
    <property type="molecule type" value="Genomic_DNA"/>
</dbReference>
<gene>
    <name evidence="1" type="ORF">NECAME_07719</name>
</gene>
<name>W2TM68_NECAM</name>
<organism evidence="1 2">
    <name type="scientific">Necator americanus</name>
    <name type="common">Human hookworm</name>
    <dbReference type="NCBI Taxonomy" id="51031"/>
    <lineage>
        <taxon>Eukaryota</taxon>
        <taxon>Metazoa</taxon>
        <taxon>Ecdysozoa</taxon>
        <taxon>Nematoda</taxon>
        <taxon>Chromadorea</taxon>
        <taxon>Rhabditida</taxon>
        <taxon>Rhabditina</taxon>
        <taxon>Rhabditomorpha</taxon>
        <taxon>Strongyloidea</taxon>
        <taxon>Ancylostomatidae</taxon>
        <taxon>Bunostominae</taxon>
        <taxon>Necator</taxon>
    </lineage>
</organism>
<protein>
    <submittedName>
        <fullName evidence="1">Uncharacterized protein</fullName>
    </submittedName>
</protein>
<evidence type="ECO:0000313" key="1">
    <source>
        <dbReference type="EMBL" id="ETN82833.1"/>
    </source>
</evidence>
<dbReference type="Proteomes" id="UP000053676">
    <property type="component" value="Unassembled WGS sequence"/>
</dbReference>
<proteinExistence type="predicted"/>
<accession>W2TM68</accession>
<sequence length="65" mass="7324">MTSPKLKDLPELAFLNLFSTMEAESEQAKCVYWIDASTLFLIIDDIFSCSDYGVVERSTIAYVHG</sequence>
<keyword evidence="2" id="KW-1185">Reference proteome</keyword>